<dbReference type="PROSITE" id="PS50893">
    <property type="entry name" value="ABC_TRANSPORTER_2"/>
    <property type="match status" value="1"/>
</dbReference>
<dbReference type="AlphaFoldDB" id="A0AAE1KFT2"/>
<feature type="domain" description="ABC transporter" evidence="10">
    <location>
        <begin position="23"/>
        <end position="263"/>
    </location>
</feature>
<dbReference type="Pfam" id="PF00005">
    <property type="entry name" value="ABC_tran"/>
    <property type="match status" value="1"/>
</dbReference>
<dbReference type="Pfam" id="PF19055">
    <property type="entry name" value="ABC2_membrane_7"/>
    <property type="match status" value="1"/>
</dbReference>
<dbReference type="GO" id="GO:0140359">
    <property type="term" value="F:ABC-type transporter activity"/>
    <property type="evidence" value="ECO:0007669"/>
    <property type="project" value="InterPro"/>
</dbReference>
<dbReference type="PROSITE" id="PS00211">
    <property type="entry name" value="ABC_TRANSPORTER_1"/>
    <property type="match status" value="1"/>
</dbReference>
<evidence type="ECO:0000256" key="2">
    <source>
        <dbReference type="ARBA" id="ARBA00005814"/>
    </source>
</evidence>
<dbReference type="InterPro" id="IPR017871">
    <property type="entry name" value="ABC_transporter-like_CS"/>
</dbReference>
<feature type="transmembrane region" description="Helical" evidence="9">
    <location>
        <begin position="445"/>
        <end position="470"/>
    </location>
</feature>
<evidence type="ECO:0000256" key="9">
    <source>
        <dbReference type="SAM" id="Phobius"/>
    </source>
</evidence>
<protein>
    <recommendedName>
        <fullName evidence="10">ABC transporter domain-containing protein</fullName>
    </recommendedName>
</protein>
<comment type="caution">
    <text evidence="11">The sequence shown here is derived from an EMBL/GenBank/DDBJ whole genome shotgun (WGS) entry which is preliminary data.</text>
</comment>
<dbReference type="SMART" id="SM00382">
    <property type="entry name" value="AAA"/>
    <property type="match status" value="1"/>
</dbReference>
<dbReference type="Gene3D" id="3.40.50.300">
    <property type="entry name" value="P-loop containing nucleotide triphosphate hydrolases"/>
    <property type="match status" value="1"/>
</dbReference>
<dbReference type="InterPro" id="IPR003593">
    <property type="entry name" value="AAA+_ATPase"/>
</dbReference>
<evidence type="ECO:0000313" key="12">
    <source>
        <dbReference type="Proteomes" id="UP001293593"/>
    </source>
</evidence>
<dbReference type="InterPro" id="IPR013525">
    <property type="entry name" value="ABC2_TM"/>
</dbReference>
<evidence type="ECO:0000256" key="5">
    <source>
        <dbReference type="ARBA" id="ARBA00022741"/>
    </source>
</evidence>
<feature type="transmembrane region" description="Helical" evidence="9">
    <location>
        <begin position="482"/>
        <end position="503"/>
    </location>
</feature>
<keyword evidence="12" id="KW-1185">Reference proteome</keyword>
<dbReference type="GO" id="GO:0016020">
    <property type="term" value="C:membrane"/>
    <property type="evidence" value="ECO:0007669"/>
    <property type="project" value="UniProtKB-SubCell"/>
</dbReference>
<feature type="transmembrane region" description="Helical" evidence="9">
    <location>
        <begin position="600"/>
        <end position="620"/>
    </location>
</feature>
<dbReference type="PANTHER" id="PTHR48042:SF8">
    <property type="entry name" value="ABC-2 TYPE TRANSPORTER TRANSMEMBRANE DOMAIN-CONTAINING PROTEIN"/>
    <property type="match status" value="1"/>
</dbReference>
<feature type="transmembrane region" description="Helical" evidence="9">
    <location>
        <begin position="371"/>
        <end position="393"/>
    </location>
</feature>
<organism evidence="11 12">
    <name type="scientific">Acacia crassicarpa</name>
    <name type="common">northern wattle</name>
    <dbReference type="NCBI Taxonomy" id="499986"/>
    <lineage>
        <taxon>Eukaryota</taxon>
        <taxon>Viridiplantae</taxon>
        <taxon>Streptophyta</taxon>
        <taxon>Embryophyta</taxon>
        <taxon>Tracheophyta</taxon>
        <taxon>Spermatophyta</taxon>
        <taxon>Magnoliopsida</taxon>
        <taxon>eudicotyledons</taxon>
        <taxon>Gunneridae</taxon>
        <taxon>Pentapetalae</taxon>
        <taxon>rosids</taxon>
        <taxon>fabids</taxon>
        <taxon>Fabales</taxon>
        <taxon>Fabaceae</taxon>
        <taxon>Caesalpinioideae</taxon>
        <taxon>mimosoid clade</taxon>
        <taxon>Acacieae</taxon>
        <taxon>Acacia</taxon>
    </lineage>
</organism>
<evidence type="ECO:0000256" key="4">
    <source>
        <dbReference type="ARBA" id="ARBA00022692"/>
    </source>
</evidence>
<evidence type="ECO:0000256" key="6">
    <source>
        <dbReference type="ARBA" id="ARBA00022840"/>
    </source>
</evidence>
<sequence length="665" mass="74459">MVKRDEIVIMKEESSICTRRGVLVWEELTVEAARPKKKLLNNATGSALPGRLLALMGPSGSGKTTLLRSLSGRLAGNVVVTGNVVIGGKKRCFKCREVSYVDTEELFLGTLTVKETLAYSANLRLPSRMTREEISKVVEETIIQLGLEECADSRLGNWHLRGISSGEKKRLSIGLEILTQPHVLLLDEPTSGLDSASAFYVIQTLCSIANDGKVVVCSIHQPSNEIFNLFDDLLLLSSGETVYFGEAKMALKFFADAGFPCPTRRNPSDHFLLCVNLEFDVINAAPMRSELTSSNPVTGKKTEDIRATLIECYKNSEQMINARRRIQCLKSNFQGDHVIKSNVSGSTSCWKQLYTLTHRSFLNMSRDIGYYWLRIFFYSLAAAGIGLFFFHLGTDKDSILARGKCVSFIYGFIICLSFGGLPLFIEELKVFYGERSKGHYGEAVFVLSNILSSFPFLLVTSFCVVAITYSMVELHLVLAQSVFFFLNLLVCLSVIEGCLMVVASLVPNVLMGIGAATGVILFMMMCSPIFRPQPDLPKFFWRYPMSYLSFATWAVQGQLKNDMLGLEFDPVIPVNPKIKGEQVLKLIFGVSLNHDKWWDITALVALFIAHRLILFLVLRYNKRQISPLRWFYAKVRPRYGEGFSLSKKQPRIAFKKQQAVPLSAE</sequence>
<evidence type="ECO:0000259" key="10">
    <source>
        <dbReference type="PROSITE" id="PS50893"/>
    </source>
</evidence>
<name>A0AAE1KFT2_9FABA</name>
<keyword evidence="8 9" id="KW-0472">Membrane</keyword>
<gene>
    <name evidence="11" type="ORF">QN277_021061</name>
</gene>
<dbReference type="InterPro" id="IPR027417">
    <property type="entry name" value="P-loop_NTPase"/>
</dbReference>
<dbReference type="PANTHER" id="PTHR48042">
    <property type="entry name" value="ABC TRANSPORTER G FAMILY MEMBER 11"/>
    <property type="match status" value="1"/>
</dbReference>
<dbReference type="Pfam" id="PF01061">
    <property type="entry name" value="ABC2_membrane"/>
    <property type="match status" value="1"/>
</dbReference>
<dbReference type="InterPro" id="IPR003439">
    <property type="entry name" value="ABC_transporter-like_ATP-bd"/>
</dbReference>
<dbReference type="InterPro" id="IPR052215">
    <property type="entry name" value="Plant_ABCG"/>
</dbReference>
<dbReference type="InterPro" id="IPR043926">
    <property type="entry name" value="ABCG_dom"/>
</dbReference>
<evidence type="ECO:0000256" key="3">
    <source>
        <dbReference type="ARBA" id="ARBA00022448"/>
    </source>
</evidence>
<feature type="transmembrane region" description="Helical" evidence="9">
    <location>
        <begin position="405"/>
        <end position="425"/>
    </location>
</feature>
<dbReference type="Proteomes" id="UP001293593">
    <property type="component" value="Unassembled WGS sequence"/>
</dbReference>
<reference evidence="11" key="1">
    <citation type="submission" date="2023-10" db="EMBL/GenBank/DDBJ databases">
        <title>Chromosome-level genome of the transformable northern wattle, Acacia crassicarpa.</title>
        <authorList>
            <person name="Massaro I."/>
            <person name="Sinha N.R."/>
            <person name="Poethig S."/>
            <person name="Leichty A.R."/>
        </authorList>
    </citation>
    <scope>NUCLEOTIDE SEQUENCE</scope>
    <source>
        <strain evidence="11">Acra3RX</strain>
        <tissue evidence="11">Leaf</tissue>
    </source>
</reference>
<dbReference type="SUPFAM" id="SSF52540">
    <property type="entry name" value="P-loop containing nucleoside triphosphate hydrolases"/>
    <property type="match status" value="1"/>
</dbReference>
<accession>A0AAE1KFT2</accession>
<evidence type="ECO:0000256" key="1">
    <source>
        <dbReference type="ARBA" id="ARBA00004141"/>
    </source>
</evidence>
<comment type="subcellular location">
    <subcellularLocation>
        <location evidence="1">Membrane</location>
        <topology evidence="1">Multi-pass membrane protein</topology>
    </subcellularLocation>
</comment>
<dbReference type="EMBL" id="JAWXYG010000005">
    <property type="protein sequence ID" value="KAK4272510.1"/>
    <property type="molecule type" value="Genomic_DNA"/>
</dbReference>
<feature type="transmembrane region" description="Helical" evidence="9">
    <location>
        <begin position="509"/>
        <end position="527"/>
    </location>
</feature>
<evidence type="ECO:0000256" key="7">
    <source>
        <dbReference type="ARBA" id="ARBA00022989"/>
    </source>
</evidence>
<evidence type="ECO:0000313" key="11">
    <source>
        <dbReference type="EMBL" id="KAK4272510.1"/>
    </source>
</evidence>
<evidence type="ECO:0000256" key="8">
    <source>
        <dbReference type="ARBA" id="ARBA00023136"/>
    </source>
</evidence>
<keyword evidence="5" id="KW-0547">Nucleotide-binding</keyword>
<dbReference type="GO" id="GO:0016887">
    <property type="term" value="F:ATP hydrolysis activity"/>
    <property type="evidence" value="ECO:0007669"/>
    <property type="project" value="InterPro"/>
</dbReference>
<dbReference type="GO" id="GO:0005524">
    <property type="term" value="F:ATP binding"/>
    <property type="evidence" value="ECO:0007669"/>
    <property type="project" value="UniProtKB-KW"/>
</dbReference>
<feature type="transmembrane region" description="Helical" evidence="9">
    <location>
        <begin position="539"/>
        <end position="556"/>
    </location>
</feature>
<proteinExistence type="inferred from homology"/>
<keyword evidence="4 9" id="KW-0812">Transmembrane</keyword>
<keyword evidence="6" id="KW-0067">ATP-binding</keyword>
<keyword evidence="7 9" id="KW-1133">Transmembrane helix</keyword>
<keyword evidence="3" id="KW-0813">Transport</keyword>
<comment type="similarity">
    <text evidence="2">Belongs to the ABC transporter superfamily. ABCG family. Eye pigment precursor importer (TC 3.A.1.204) subfamily.</text>
</comment>